<dbReference type="SUPFAM" id="SSF161098">
    <property type="entry name" value="MetI-like"/>
    <property type="match status" value="1"/>
</dbReference>
<feature type="transmembrane region" description="Helical" evidence="8">
    <location>
        <begin position="92"/>
        <end position="115"/>
    </location>
</feature>
<dbReference type="EMBL" id="JBEDNQ010000003">
    <property type="protein sequence ID" value="MEQ3550331.1"/>
    <property type="molecule type" value="Genomic_DNA"/>
</dbReference>
<keyword evidence="7 8" id="KW-0472">Membrane</keyword>
<feature type="transmembrane region" description="Helical" evidence="8">
    <location>
        <begin position="60"/>
        <end position="80"/>
    </location>
</feature>
<evidence type="ECO:0000256" key="4">
    <source>
        <dbReference type="ARBA" id="ARBA00022475"/>
    </source>
</evidence>
<dbReference type="PANTHER" id="PTHR42929:SF5">
    <property type="entry name" value="ABC TRANSPORTER PERMEASE PROTEIN"/>
    <property type="match status" value="1"/>
</dbReference>
<dbReference type="Proteomes" id="UP001494902">
    <property type="component" value="Unassembled WGS sequence"/>
</dbReference>
<evidence type="ECO:0000256" key="3">
    <source>
        <dbReference type="ARBA" id="ARBA00022448"/>
    </source>
</evidence>
<sequence length="273" mass="28383">MRRMATGALLLPAVVLLVVGFLYPYLTMLVAPAADPDPDVPGALAAAVTDPYVIEIVARTARVAGLATLASVLFGFPVAWLISRAAPRWRALLLLAVTFPLLLSTVVRTFAWIVLLGGEGLISRTLQGVGLASGPVQLLYTETAMVLGLTQLFMPLLILTAYSSLASVDPALEDAARGMGAGNTAVFARVVFPLALPGTAVGAILVFAGSVTAFTTPSLLGGTRNRTLATLLYQEANTSVNWSAASAVAIIMTVVLLVVTLLLSRVSAIGARR</sequence>
<keyword evidence="4" id="KW-1003">Cell membrane</keyword>
<evidence type="ECO:0000256" key="1">
    <source>
        <dbReference type="ARBA" id="ARBA00004651"/>
    </source>
</evidence>
<protein>
    <submittedName>
        <fullName evidence="10">ABC transporter permease</fullName>
    </submittedName>
</protein>
<comment type="caution">
    <text evidence="10">The sequence shown here is derived from an EMBL/GenBank/DDBJ whole genome shotgun (WGS) entry which is preliminary data.</text>
</comment>
<dbReference type="InterPro" id="IPR035906">
    <property type="entry name" value="MetI-like_sf"/>
</dbReference>
<dbReference type="CDD" id="cd06261">
    <property type="entry name" value="TM_PBP2"/>
    <property type="match status" value="1"/>
</dbReference>
<feature type="transmembrane region" description="Helical" evidence="8">
    <location>
        <begin position="144"/>
        <end position="165"/>
    </location>
</feature>
<name>A0ABV1K760_9PSEU</name>
<evidence type="ECO:0000256" key="2">
    <source>
        <dbReference type="ARBA" id="ARBA00007069"/>
    </source>
</evidence>
<feature type="transmembrane region" description="Helical" evidence="8">
    <location>
        <begin position="242"/>
        <end position="263"/>
    </location>
</feature>
<dbReference type="PROSITE" id="PS50928">
    <property type="entry name" value="ABC_TM1"/>
    <property type="match status" value="1"/>
</dbReference>
<keyword evidence="6 8" id="KW-1133">Transmembrane helix</keyword>
<evidence type="ECO:0000256" key="8">
    <source>
        <dbReference type="RuleBase" id="RU363032"/>
    </source>
</evidence>
<organism evidence="10 11">
    <name type="scientific">Pseudonocardia nematodicida</name>
    <dbReference type="NCBI Taxonomy" id="1206997"/>
    <lineage>
        <taxon>Bacteria</taxon>
        <taxon>Bacillati</taxon>
        <taxon>Actinomycetota</taxon>
        <taxon>Actinomycetes</taxon>
        <taxon>Pseudonocardiales</taxon>
        <taxon>Pseudonocardiaceae</taxon>
        <taxon>Pseudonocardia</taxon>
    </lineage>
</organism>
<evidence type="ECO:0000256" key="6">
    <source>
        <dbReference type="ARBA" id="ARBA00022989"/>
    </source>
</evidence>
<keyword evidence="5 8" id="KW-0812">Transmembrane</keyword>
<gene>
    <name evidence="10" type="ORF">WIS52_07600</name>
</gene>
<comment type="subcellular location">
    <subcellularLocation>
        <location evidence="1 8">Cell membrane</location>
        <topology evidence="1 8">Multi-pass membrane protein</topology>
    </subcellularLocation>
</comment>
<dbReference type="RefSeq" id="WP_349297427.1">
    <property type="nucleotide sequence ID" value="NZ_JBEDNQ010000003.1"/>
</dbReference>
<comment type="similarity">
    <text evidence="2">Belongs to the binding-protein-dependent transport system permease family. CysTW subfamily.</text>
</comment>
<reference evidence="10 11" key="1">
    <citation type="submission" date="2024-03" db="EMBL/GenBank/DDBJ databases">
        <title>Draft genome sequence of Pseudonocardia nematodicida JCM 31783.</title>
        <authorList>
            <person name="Butdee W."/>
            <person name="Duangmal K."/>
        </authorList>
    </citation>
    <scope>NUCLEOTIDE SEQUENCE [LARGE SCALE GENOMIC DNA]</scope>
    <source>
        <strain evidence="10 11">JCM 31783</strain>
    </source>
</reference>
<dbReference type="Gene3D" id="1.10.3720.10">
    <property type="entry name" value="MetI-like"/>
    <property type="match status" value="1"/>
</dbReference>
<dbReference type="PANTHER" id="PTHR42929">
    <property type="entry name" value="INNER MEMBRANE ABC TRANSPORTER PERMEASE PROTEIN YDCU-RELATED-RELATED"/>
    <property type="match status" value="1"/>
</dbReference>
<keyword evidence="3 8" id="KW-0813">Transport</keyword>
<dbReference type="Pfam" id="PF00528">
    <property type="entry name" value="BPD_transp_1"/>
    <property type="match status" value="1"/>
</dbReference>
<evidence type="ECO:0000256" key="7">
    <source>
        <dbReference type="ARBA" id="ARBA00023136"/>
    </source>
</evidence>
<accession>A0ABV1K760</accession>
<keyword evidence="11" id="KW-1185">Reference proteome</keyword>
<evidence type="ECO:0000256" key="5">
    <source>
        <dbReference type="ARBA" id="ARBA00022692"/>
    </source>
</evidence>
<evidence type="ECO:0000313" key="11">
    <source>
        <dbReference type="Proteomes" id="UP001494902"/>
    </source>
</evidence>
<feature type="domain" description="ABC transmembrane type-1" evidence="9">
    <location>
        <begin position="57"/>
        <end position="263"/>
    </location>
</feature>
<evidence type="ECO:0000313" key="10">
    <source>
        <dbReference type="EMBL" id="MEQ3550331.1"/>
    </source>
</evidence>
<feature type="transmembrane region" description="Helical" evidence="8">
    <location>
        <begin position="186"/>
        <end position="208"/>
    </location>
</feature>
<proteinExistence type="inferred from homology"/>
<dbReference type="InterPro" id="IPR000515">
    <property type="entry name" value="MetI-like"/>
</dbReference>
<evidence type="ECO:0000259" key="9">
    <source>
        <dbReference type="PROSITE" id="PS50928"/>
    </source>
</evidence>